<dbReference type="InterPro" id="IPR023996">
    <property type="entry name" value="TonB-dep_OMP_SusC/RagA"/>
</dbReference>
<dbReference type="InterPro" id="IPR036942">
    <property type="entry name" value="Beta-barrel_TonB_sf"/>
</dbReference>
<dbReference type="Gene3D" id="2.40.170.20">
    <property type="entry name" value="TonB-dependent receptor, beta-barrel domain"/>
    <property type="match status" value="1"/>
</dbReference>
<evidence type="ECO:0000256" key="3">
    <source>
        <dbReference type="ARBA" id="ARBA00022452"/>
    </source>
</evidence>
<sequence>MKKILLLSLFFLSVLLPEAMAQTKTITGRVTEGATGEGMPGVTVQLKGTSTAAPTDVNGNYTITVPSTAGTLVFSFIGYTDQEVSIGNRTTVNVQMRPDAIAMGEVVVVGAGGIERQVKEQGYSTTQVTNEELTQGRSPNIATGLTGKVAGLQINAVGSGVNPTVRVVLRGNRSLLGNNQALIVLDNVIVPNEILGNLNPEDIENISVLNGAAGAALYGSDASNGALVITTKKGKRGVTSVRVAHTTTLEQVSFFPKLQTSFGSGYEPGVPEYVPYENQQYGPRFDGSMVQIGKPLADGSVQTVPYSARDDKFDFWETGVQNQTDVSLSAGSDRSNFYMSAQRFNSQGTTPGDEYDRIAVRVNGAYDVTPKLKFSFNTNFTQNEYDITSATAAAYQYLLNTPAHIPLLNYRDWRNNPFANPNGYFNEYYPNPYFAIDNNRQNSRNNYLIGNVEVKFAPVDWMDVTYRIGLSNRNYINKSTTGIFTYTPYTKSISPSKTDVAGGVSDNALSTNQLNSDLLVGFYKDLNEDFEVKLILGNAIRENRQNSIGISANGLVIPGLYNVTNRIGNPGAGEGSYLARQVGVFGDVTVGFRDYLFLHVTGRNDWTSILEEENRSFFYPSVDVAFTASEAIPVLQDNQFVNNLKLRAGWAKVGQVNLASSGRPFGAYSLLPTFGVGGGFPFGSVSGFTVGNQIVAPNLKPEITTSLEFGFDAVLVKEMVETKFTYYSTSTENQTLPAQLSTATGFTTLLTNTGEVTNKGIETVLRVTPYRTENLTVTVGGNYTYNENRVESIAADLPRLALSTGGAAQVYAEAGNMFPILRGTDFARDPQGRIIVDRHSGYPTNALEPVNLGNTEPMHRLGLDFEVRFLKNFRFTTLFEYRGNFYRYHNGGSTFDFSGASERSASFNRDRFVIPNSVYEDPENPGTYIPNTNITVANGSADFWANGRIMDVASTYVSRADYWRLREASLAFEVPRAFLERTRVIKGATISLQGRNLFLWLPESNQWTDPDYNFTDTNAIGITTLGQTPPTRYYGATLSINF</sequence>
<keyword evidence="11" id="KW-1185">Reference proteome</keyword>
<dbReference type="InterPro" id="IPR012910">
    <property type="entry name" value="Plug_dom"/>
</dbReference>
<proteinExistence type="inferred from homology"/>
<dbReference type="Pfam" id="PF07715">
    <property type="entry name" value="Plug"/>
    <property type="match status" value="1"/>
</dbReference>
<dbReference type="InterPro" id="IPR039426">
    <property type="entry name" value="TonB-dep_rcpt-like"/>
</dbReference>
<feature type="chain" id="PRO_5045260556" evidence="8">
    <location>
        <begin position="22"/>
        <end position="1042"/>
    </location>
</feature>
<dbReference type="Pfam" id="PF13715">
    <property type="entry name" value="CarbopepD_reg_2"/>
    <property type="match status" value="1"/>
</dbReference>
<keyword evidence="5 7" id="KW-0472">Membrane</keyword>
<dbReference type="SUPFAM" id="SSF49464">
    <property type="entry name" value="Carboxypeptidase regulatory domain-like"/>
    <property type="match status" value="1"/>
</dbReference>
<evidence type="ECO:0000256" key="2">
    <source>
        <dbReference type="ARBA" id="ARBA00022448"/>
    </source>
</evidence>
<evidence type="ECO:0000256" key="5">
    <source>
        <dbReference type="ARBA" id="ARBA00023136"/>
    </source>
</evidence>
<dbReference type="Gene3D" id="2.60.40.1120">
    <property type="entry name" value="Carboxypeptidase-like, regulatory domain"/>
    <property type="match status" value="1"/>
</dbReference>
<comment type="caution">
    <text evidence="10">The sequence shown here is derived from an EMBL/GenBank/DDBJ whole genome shotgun (WGS) entry which is preliminary data.</text>
</comment>
<dbReference type="EMBL" id="JBHSYQ010000001">
    <property type="protein sequence ID" value="MFC6996100.1"/>
    <property type="molecule type" value="Genomic_DNA"/>
</dbReference>
<organism evidence="10 11">
    <name type="scientific">Rufibacter roseus</name>
    <dbReference type="NCBI Taxonomy" id="1567108"/>
    <lineage>
        <taxon>Bacteria</taxon>
        <taxon>Pseudomonadati</taxon>
        <taxon>Bacteroidota</taxon>
        <taxon>Cytophagia</taxon>
        <taxon>Cytophagales</taxon>
        <taxon>Hymenobacteraceae</taxon>
        <taxon>Rufibacter</taxon>
    </lineage>
</organism>
<dbReference type="InterPro" id="IPR037066">
    <property type="entry name" value="Plug_dom_sf"/>
</dbReference>
<evidence type="ECO:0000256" key="1">
    <source>
        <dbReference type="ARBA" id="ARBA00004571"/>
    </source>
</evidence>
<comment type="subcellular location">
    <subcellularLocation>
        <location evidence="1 7">Cell outer membrane</location>
        <topology evidence="1 7">Multi-pass membrane protein</topology>
    </subcellularLocation>
</comment>
<accession>A0ABW2DE04</accession>
<keyword evidence="2 7" id="KW-0813">Transport</keyword>
<name>A0ABW2DE04_9BACT</name>
<keyword evidence="4 7" id="KW-0812">Transmembrane</keyword>
<reference evidence="11" key="1">
    <citation type="journal article" date="2019" name="Int. J. Syst. Evol. Microbiol.">
        <title>The Global Catalogue of Microorganisms (GCM) 10K type strain sequencing project: providing services to taxonomists for standard genome sequencing and annotation.</title>
        <authorList>
            <consortium name="The Broad Institute Genomics Platform"/>
            <consortium name="The Broad Institute Genome Sequencing Center for Infectious Disease"/>
            <person name="Wu L."/>
            <person name="Ma J."/>
        </authorList>
    </citation>
    <scope>NUCLEOTIDE SEQUENCE [LARGE SCALE GENOMIC DNA]</scope>
    <source>
        <strain evidence="11">CGMCC 4.7393</strain>
    </source>
</reference>
<dbReference type="Gene3D" id="2.170.130.10">
    <property type="entry name" value="TonB-dependent receptor, plug domain"/>
    <property type="match status" value="1"/>
</dbReference>
<dbReference type="RefSeq" id="WP_066625862.1">
    <property type="nucleotide sequence ID" value="NZ_JBHSYQ010000001.1"/>
</dbReference>
<dbReference type="InterPro" id="IPR008969">
    <property type="entry name" value="CarboxyPept-like_regulatory"/>
</dbReference>
<evidence type="ECO:0000259" key="9">
    <source>
        <dbReference type="Pfam" id="PF07715"/>
    </source>
</evidence>
<dbReference type="PROSITE" id="PS52016">
    <property type="entry name" value="TONB_DEPENDENT_REC_3"/>
    <property type="match status" value="1"/>
</dbReference>
<evidence type="ECO:0000256" key="4">
    <source>
        <dbReference type="ARBA" id="ARBA00022692"/>
    </source>
</evidence>
<dbReference type="NCBIfam" id="TIGR04056">
    <property type="entry name" value="OMP_RagA_SusC"/>
    <property type="match status" value="1"/>
</dbReference>
<evidence type="ECO:0000256" key="6">
    <source>
        <dbReference type="ARBA" id="ARBA00023237"/>
    </source>
</evidence>
<dbReference type="Proteomes" id="UP001596405">
    <property type="component" value="Unassembled WGS sequence"/>
</dbReference>
<keyword evidence="3 7" id="KW-1134">Transmembrane beta strand</keyword>
<feature type="domain" description="TonB-dependent receptor plug" evidence="9">
    <location>
        <begin position="119"/>
        <end position="226"/>
    </location>
</feature>
<protein>
    <submittedName>
        <fullName evidence="10">SusC/RagA family TonB-linked outer membrane protein</fullName>
    </submittedName>
</protein>
<evidence type="ECO:0000256" key="8">
    <source>
        <dbReference type="SAM" id="SignalP"/>
    </source>
</evidence>
<feature type="signal peptide" evidence="8">
    <location>
        <begin position="1"/>
        <end position="21"/>
    </location>
</feature>
<dbReference type="SUPFAM" id="SSF56935">
    <property type="entry name" value="Porins"/>
    <property type="match status" value="1"/>
</dbReference>
<keyword evidence="8" id="KW-0732">Signal</keyword>
<gene>
    <name evidence="10" type="ORF">ACFQHR_00625</name>
</gene>
<evidence type="ECO:0000313" key="10">
    <source>
        <dbReference type="EMBL" id="MFC6996100.1"/>
    </source>
</evidence>
<evidence type="ECO:0000256" key="7">
    <source>
        <dbReference type="PROSITE-ProRule" id="PRU01360"/>
    </source>
</evidence>
<evidence type="ECO:0000313" key="11">
    <source>
        <dbReference type="Proteomes" id="UP001596405"/>
    </source>
</evidence>
<comment type="similarity">
    <text evidence="7">Belongs to the TonB-dependent receptor family.</text>
</comment>
<keyword evidence="6 7" id="KW-0998">Cell outer membrane</keyword>